<sequence length="102" mass="11638">MQSMLQNSELRCADARFPPGPPSICFVTGNTHPTWVVKGQVLIRHLSSLELGRWLQTVVCVPITNDVWTQFRAFFALCIFDEYDSPKDNRFVYSVTRSALSE</sequence>
<dbReference type="AlphaFoldDB" id="A0AAV4UMN0"/>
<reference evidence="1 2" key="1">
    <citation type="submission" date="2021-06" db="EMBL/GenBank/DDBJ databases">
        <title>Caerostris extrusa draft genome.</title>
        <authorList>
            <person name="Kono N."/>
            <person name="Arakawa K."/>
        </authorList>
    </citation>
    <scope>NUCLEOTIDE SEQUENCE [LARGE SCALE GENOMIC DNA]</scope>
</reference>
<dbReference type="Proteomes" id="UP001054945">
    <property type="component" value="Unassembled WGS sequence"/>
</dbReference>
<evidence type="ECO:0000313" key="1">
    <source>
        <dbReference type="EMBL" id="GIY58970.1"/>
    </source>
</evidence>
<accession>A0AAV4UMN0</accession>
<dbReference type="EMBL" id="BPLR01013134">
    <property type="protein sequence ID" value="GIY58970.1"/>
    <property type="molecule type" value="Genomic_DNA"/>
</dbReference>
<name>A0AAV4UMN0_CAEEX</name>
<protein>
    <submittedName>
        <fullName evidence="1">Uncharacterized protein</fullName>
    </submittedName>
</protein>
<organism evidence="1 2">
    <name type="scientific">Caerostris extrusa</name>
    <name type="common">Bark spider</name>
    <name type="synonym">Caerostris bankana</name>
    <dbReference type="NCBI Taxonomy" id="172846"/>
    <lineage>
        <taxon>Eukaryota</taxon>
        <taxon>Metazoa</taxon>
        <taxon>Ecdysozoa</taxon>
        <taxon>Arthropoda</taxon>
        <taxon>Chelicerata</taxon>
        <taxon>Arachnida</taxon>
        <taxon>Araneae</taxon>
        <taxon>Araneomorphae</taxon>
        <taxon>Entelegynae</taxon>
        <taxon>Araneoidea</taxon>
        <taxon>Araneidae</taxon>
        <taxon>Caerostris</taxon>
    </lineage>
</organism>
<keyword evidence="2" id="KW-1185">Reference proteome</keyword>
<gene>
    <name evidence="1" type="ORF">CEXT_504591</name>
</gene>
<evidence type="ECO:0000313" key="2">
    <source>
        <dbReference type="Proteomes" id="UP001054945"/>
    </source>
</evidence>
<comment type="caution">
    <text evidence="1">The sequence shown here is derived from an EMBL/GenBank/DDBJ whole genome shotgun (WGS) entry which is preliminary data.</text>
</comment>
<proteinExistence type="predicted"/>